<organism evidence="2 3">
    <name type="scientific">Streptococcus ovuberis</name>
    <dbReference type="NCBI Taxonomy" id="1936207"/>
    <lineage>
        <taxon>Bacteria</taxon>
        <taxon>Bacillati</taxon>
        <taxon>Bacillota</taxon>
        <taxon>Bacilli</taxon>
        <taxon>Lactobacillales</taxon>
        <taxon>Streptococcaceae</taxon>
        <taxon>Streptococcus</taxon>
    </lineage>
</organism>
<dbReference type="InterPro" id="IPR027417">
    <property type="entry name" value="P-loop_NTPase"/>
</dbReference>
<keyword evidence="3" id="KW-1185">Reference proteome</keyword>
<name>A0A7X6MX26_9STRE</name>
<dbReference type="SUPFAM" id="SSF52540">
    <property type="entry name" value="P-loop containing nucleoside triphosphate hydrolases"/>
    <property type="match status" value="1"/>
</dbReference>
<dbReference type="Proteomes" id="UP000522720">
    <property type="component" value="Unassembled WGS sequence"/>
</dbReference>
<accession>A0A7X6MX26</accession>
<dbReference type="AlphaFoldDB" id="A0A7X6MX26"/>
<evidence type="ECO:0000259" key="1">
    <source>
        <dbReference type="Pfam" id="PF07693"/>
    </source>
</evidence>
<sequence>MDYNTDKPIHTAKDDLLGRASFSKQLGKAIYEYSGKDGLVIGLFGKWGTGKTSVINIAENEILKLSEKDENKPIIMRFAPWNYSDKDNLISLFFQSLKNKIDVQDNEQLKKKVGKALSDYSGAFDALSMIPLVGSGVAAILKTIAQAKGANLMQNIDLDKARENLERALVDANKKIIIVIDDIDRLTNSQIRDIFQLVKQVADFPNVIYVLAMDRDVVRSALTEVHNIDGNEYLEKIIQIPFELPELRKSKLHDIFFSKLDRVINNLPDKVEWDENYWNNVFRNCIEPFIYTLRDVNRVVNTFQFRYGLVYQETSFEDMIAITTLEVLEPELYKWIASNKEAVCGGFAYSFSYSNKLDYRKFYHDEFERLGINPDLAISCVSTLFPVFANAVKEHQYGYHSYSDARGKMRARGEGRFELYFMFDLDDIKVSRNTVNQCIHEFDSTELKEVILKINQEGNIAYFIEELKSLVDEIPYNRLTILASVIINLQGEFKGEEQKVLFRISTKSKAEYLVYHIIDRLETEEERFSFICSAVKNMDVSSAGLLATIINRIELAYGRLAGNSEKQENQLITLPHLEEIEKMYVSRISEIANSVSLLNMSNIYIIFYLWQCFDQDGAKSYLDGLFKNVVNKLKFICGLAGRWTGTDGNGWSFDLKYYSEYISQDEIYNLIQDFDKNKLDEFTEIEQIKLASFVLNHHKDDIGHANEQEAMELVKRWQTEK</sequence>
<dbReference type="RefSeq" id="WP_168548716.1">
    <property type="nucleotide sequence ID" value="NZ_JAAXPR010000004.1"/>
</dbReference>
<dbReference type="InterPro" id="IPR052754">
    <property type="entry name" value="NTPase_KAP_P-loop"/>
</dbReference>
<dbReference type="Gene3D" id="3.40.50.300">
    <property type="entry name" value="P-loop containing nucleotide triphosphate hydrolases"/>
    <property type="match status" value="1"/>
</dbReference>
<protein>
    <submittedName>
        <fullName evidence="2">NTPase</fullName>
    </submittedName>
</protein>
<evidence type="ECO:0000313" key="3">
    <source>
        <dbReference type="Proteomes" id="UP000522720"/>
    </source>
</evidence>
<dbReference type="PANTHER" id="PTHR22674">
    <property type="entry name" value="NTPASE, KAP FAMILY P-LOOP DOMAIN-CONTAINING 1"/>
    <property type="match status" value="1"/>
</dbReference>
<comment type="caution">
    <text evidence="2">The sequence shown here is derived from an EMBL/GenBank/DDBJ whole genome shotgun (WGS) entry which is preliminary data.</text>
</comment>
<proteinExistence type="predicted"/>
<gene>
    <name evidence="2" type="ORF">HF992_03720</name>
</gene>
<dbReference type="EMBL" id="JAAXPR010000004">
    <property type="protein sequence ID" value="NKZ19962.1"/>
    <property type="molecule type" value="Genomic_DNA"/>
</dbReference>
<evidence type="ECO:0000313" key="2">
    <source>
        <dbReference type="EMBL" id="NKZ19962.1"/>
    </source>
</evidence>
<dbReference type="PANTHER" id="PTHR22674:SF6">
    <property type="entry name" value="NTPASE KAP FAMILY P-LOOP DOMAIN-CONTAINING PROTEIN 1"/>
    <property type="match status" value="1"/>
</dbReference>
<dbReference type="Pfam" id="PF07693">
    <property type="entry name" value="KAP_NTPase"/>
    <property type="match status" value="1"/>
</dbReference>
<dbReference type="InterPro" id="IPR011646">
    <property type="entry name" value="KAP_P-loop"/>
</dbReference>
<reference evidence="2 3" key="1">
    <citation type="submission" date="2020-04" db="EMBL/GenBank/DDBJ databases">
        <title>MicrobeNet Type strains.</title>
        <authorList>
            <person name="Nicholson A.C."/>
        </authorList>
    </citation>
    <scope>NUCLEOTIDE SEQUENCE [LARGE SCALE GENOMIC DNA]</scope>
    <source>
        <strain evidence="2 3">CCUG 69612</strain>
    </source>
</reference>
<feature type="domain" description="KAP NTPase" evidence="1">
    <location>
        <begin position="19"/>
        <end position="308"/>
    </location>
</feature>